<evidence type="ECO:0000313" key="8">
    <source>
        <dbReference type="EMBL" id="OEU11120.1"/>
    </source>
</evidence>
<keyword evidence="9" id="KW-1185">Reference proteome</keyword>
<dbReference type="PANTHER" id="PTHR45992">
    <property type="entry name" value="EUKARYOTIC ELONGATION FACTOR 2 KINASE-RELATED"/>
    <property type="match status" value="1"/>
</dbReference>
<dbReference type="InterPro" id="IPR004166">
    <property type="entry name" value="a-kinase_dom"/>
</dbReference>
<keyword evidence="2" id="KW-0808">Transferase</keyword>
<evidence type="ECO:0000256" key="1">
    <source>
        <dbReference type="ARBA" id="ARBA00022527"/>
    </source>
</evidence>
<feature type="region of interest" description="Disordered" evidence="6">
    <location>
        <begin position="1"/>
        <end position="25"/>
    </location>
</feature>
<dbReference type="SUPFAM" id="SSF56112">
    <property type="entry name" value="Protein kinase-like (PK-like)"/>
    <property type="match status" value="1"/>
</dbReference>
<name>A0A1E7EYM8_9STRA</name>
<dbReference type="KEGG" id="fcy:FRACYDRAFT_246231"/>
<evidence type="ECO:0000259" key="7">
    <source>
        <dbReference type="PROSITE" id="PS51158"/>
    </source>
</evidence>
<dbReference type="AlphaFoldDB" id="A0A1E7EYM8"/>
<evidence type="ECO:0000313" key="9">
    <source>
        <dbReference type="Proteomes" id="UP000095751"/>
    </source>
</evidence>
<dbReference type="PROSITE" id="PS51158">
    <property type="entry name" value="ALPHA_KINASE"/>
    <property type="match status" value="1"/>
</dbReference>
<evidence type="ECO:0000256" key="2">
    <source>
        <dbReference type="ARBA" id="ARBA00022679"/>
    </source>
</evidence>
<evidence type="ECO:0000256" key="5">
    <source>
        <dbReference type="ARBA" id="ARBA00022840"/>
    </source>
</evidence>
<gene>
    <name evidence="8" type="ORF">FRACYDRAFT_246231</name>
</gene>
<sequence length="397" mass="44511">MASSLNRLESFARRNPENSGYGGNTEIGEGKYKVVRKGTYINGTPAADKFLKTGVTFSSECFLDDVVNAEAALKYVAGFHDYIEKETHFKGRVSIKVNIPAVWKQTNGRLLGQNVLREPFINNFKKFNSNSGATDLTAPVAQALSHYSYHASDGNEILCDLQGGKVGETYVLSDVVLMSKTKKYGNTDLGVTGIENWMHCHRCNQFCSSQWKKWSGARRLIIPTFSSSTTLETATAPAVYQNLVRIRPSAIKFTQDNVQFRFQDGHTLYETALQIARQDVSKRDIGMINVVRTREGTLFALDNRRLAVFRLLEICGRVRTIKVEMVPVTTCVDDWNRKLTTTNGGESIEIRGTHFRIGKTSSDTIFQGLNQIREAGPTRDILSDERFTIFLNAFTDK</sequence>
<keyword evidence="5" id="KW-0067">ATP-binding</keyword>
<dbReference type="InterPro" id="IPR051852">
    <property type="entry name" value="Alpha-type_PK"/>
</dbReference>
<keyword evidence="1" id="KW-0723">Serine/threonine-protein kinase</keyword>
<dbReference type="OrthoDB" id="189497at2759"/>
<protein>
    <recommendedName>
        <fullName evidence="7">Alpha-type protein kinase domain-containing protein</fullName>
    </recommendedName>
</protein>
<dbReference type="Gene3D" id="3.20.200.10">
    <property type="entry name" value="MHCK/EF2 kinase"/>
    <property type="match status" value="1"/>
</dbReference>
<evidence type="ECO:0000256" key="4">
    <source>
        <dbReference type="ARBA" id="ARBA00022777"/>
    </source>
</evidence>
<dbReference type="Proteomes" id="UP000095751">
    <property type="component" value="Unassembled WGS sequence"/>
</dbReference>
<dbReference type="Pfam" id="PF02816">
    <property type="entry name" value="Alpha_kinase"/>
    <property type="match status" value="1"/>
</dbReference>
<dbReference type="InParanoid" id="A0A1E7EYM8"/>
<evidence type="ECO:0000256" key="3">
    <source>
        <dbReference type="ARBA" id="ARBA00022741"/>
    </source>
</evidence>
<dbReference type="GO" id="GO:0005524">
    <property type="term" value="F:ATP binding"/>
    <property type="evidence" value="ECO:0007669"/>
    <property type="project" value="UniProtKB-KW"/>
</dbReference>
<keyword evidence="4" id="KW-0418">Kinase</keyword>
<dbReference type="InterPro" id="IPR011009">
    <property type="entry name" value="Kinase-like_dom_sf"/>
</dbReference>
<proteinExistence type="predicted"/>
<dbReference type="EMBL" id="KV784369">
    <property type="protein sequence ID" value="OEU11120.1"/>
    <property type="molecule type" value="Genomic_DNA"/>
</dbReference>
<dbReference type="SMART" id="SM00811">
    <property type="entry name" value="Alpha_kinase"/>
    <property type="match status" value="1"/>
</dbReference>
<feature type="domain" description="Alpha-type protein kinase" evidence="7">
    <location>
        <begin position="1"/>
        <end position="225"/>
    </location>
</feature>
<evidence type="ECO:0000256" key="6">
    <source>
        <dbReference type="SAM" id="MobiDB-lite"/>
    </source>
</evidence>
<reference evidence="8 9" key="1">
    <citation type="submission" date="2016-09" db="EMBL/GenBank/DDBJ databases">
        <title>Extensive genetic diversity and differential bi-allelic expression allows diatom success in the polar Southern Ocean.</title>
        <authorList>
            <consortium name="DOE Joint Genome Institute"/>
            <person name="Mock T."/>
            <person name="Otillar R.P."/>
            <person name="Strauss J."/>
            <person name="Dupont C."/>
            <person name="Frickenhaus S."/>
            <person name="Maumus F."/>
            <person name="Mcmullan M."/>
            <person name="Sanges R."/>
            <person name="Schmutz J."/>
            <person name="Toseland A."/>
            <person name="Valas R."/>
            <person name="Veluchamy A."/>
            <person name="Ward B.J."/>
            <person name="Allen A."/>
            <person name="Barry K."/>
            <person name="Falciatore A."/>
            <person name="Ferrante M."/>
            <person name="Fortunato A.E."/>
            <person name="Gloeckner G."/>
            <person name="Gruber A."/>
            <person name="Hipkin R."/>
            <person name="Janech M."/>
            <person name="Kroth P."/>
            <person name="Leese F."/>
            <person name="Lindquist E."/>
            <person name="Lyon B.R."/>
            <person name="Martin J."/>
            <person name="Mayer C."/>
            <person name="Parker M."/>
            <person name="Quesneville H."/>
            <person name="Raymond J."/>
            <person name="Uhlig C."/>
            <person name="Valentin K.U."/>
            <person name="Worden A.Z."/>
            <person name="Armbrust E.V."/>
            <person name="Bowler C."/>
            <person name="Green B."/>
            <person name="Moulton V."/>
            <person name="Van Oosterhout C."/>
            <person name="Grigoriev I."/>
        </authorList>
    </citation>
    <scope>NUCLEOTIDE SEQUENCE [LARGE SCALE GENOMIC DNA]</scope>
    <source>
        <strain evidence="8 9">CCMP1102</strain>
    </source>
</reference>
<dbReference type="GO" id="GO:0004674">
    <property type="term" value="F:protein serine/threonine kinase activity"/>
    <property type="evidence" value="ECO:0007669"/>
    <property type="project" value="UniProtKB-KW"/>
</dbReference>
<dbReference type="PANTHER" id="PTHR45992:SF11">
    <property type="entry name" value="ALPHA-TYPE PROTEIN KINASE DOMAIN-CONTAINING PROTEIN"/>
    <property type="match status" value="1"/>
</dbReference>
<accession>A0A1E7EYM8</accession>
<organism evidence="8 9">
    <name type="scientific">Fragilariopsis cylindrus CCMP1102</name>
    <dbReference type="NCBI Taxonomy" id="635003"/>
    <lineage>
        <taxon>Eukaryota</taxon>
        <taxon>Sar</taxon>
        <taxon>Stramenopiles</taxon>
        <taxon>Ochrophyta</taxon>
        <taxon>Bacillariophyta</taxon>
        <taxon>Bacillariophyceae</taxon>
        <taxon>Bacillariophycidae</taxon>
        <taxon>Bacillariales</taxon>
        <taxon>Bacillariaceae</taxon>
        <taxon>Fragilariopsis</taxon>
    </lineage>
</organism>
<keyword evidence="3" id="KW-0547">Nucleotide-binding</keyword>